<evidence type="ECO:0000259" key="1">
    <source>
        <dbReference type="Pfam" id="PF16798"/>
    </source>
</evidence>
<dbReference type="OrthoDB" id="190677at2"/>
<name>A0A512M5J3_9BACT</name>
<feature type="domain" description="DUF5069" evidence="1">
    <location>
        <begin position="5"/>
        <end position="141"/>
    </location>
</feature>
<proteinExistence type="predicted"/>
<dbReference type="Pfam" id="PF16798">
    <property type="entry name" value="DUF5069"/>
    <property type="match status" value="1"/>
</dbReference>
<accession>A0A512M5J3</accession>
<keyword evidence="3" id="KW-1185">Reference proteome</keyword>
<evidence type="ECO:0000313" key="2">
    <source>
        <dbReference type="EMBL" id="GEP42005.1"/>
    </source>
</evidence>
<gene>
    <name evidence="2" type="ORF">BGE01nite_12960</name>
</gene>
<reference evidence="2 3" key="1">
    <citation type="submission" date="2019-07" db="EMBL/GenBank/DDBJ databases">
        <title>Whole genome shotgun sequence of Brevifollis gellanilyticus NBRC 108608.</title>
        <authorList>
            <person name="Hosoyama A."/>
            <person name="Uohara A."/>
            <person name="Ohji S."/>
            <person name="Ichikawa N."/>
        </authorList>
    </citation>
    <scope>NUCLEOTIDE SEQUENCE [LARGE SCALE GENOMIC DNA]</scope>
    <source>
        <strain evidence="2 3">NBRC 108608</strain>
    </source>
</reference>
<dbReference type="InterPro" id="IPR031849">
    <property type="entry name" value="DUF5069"/>
</dbReference>
<dbReference type="Proteomes" id="UP000321577">
    <property type="component" value="Unassembled WGS sequence"/>
</dbReference>
<dbReference type="RefSeq" id="WP_146849613.1">
    <property type="nucleotide sequence ID" value="NZ_BKAG01000007.1"/>
</dbReference>
<organism evidence="2 3">
    <name type="scientific">Brevifollis gellanilyticus</name>
    <dbReference type="NCBI Taxonomy" id="748831"/>
    <lineage>
        <taxon>Bacteria</taxon>
        <taxon>Pseudomonadati</taxon>
        <taxon>Verrucomicrobiota</taxon>
        <taxon>Verrucomicrobiia</taxon>
        <taxon>Verrucomicrobiales</taxon>
        <taxon>Verrucomicrobiaceae</taxon>
    </lineage>
</organism>
<evidence type="ECO:0000313" key="3">
    <source>
        <dbReference type="Proteomes" id="UP000321577"/>
    </source>
</evidence>
<comment type="caution">
    <text evidence="2">The sequence shown here is derived from an EMBL/GenBank/DDBJ whole genome shotgun (WGS) entry which is preliminary data.</text>
</comment>
<protein>
    <recommendedName>
        <fullName evidence="1">DUF5069 domain-containing protein</fullName>
    </recommendedName>
</protein>
<dbReference type="EMBL" id="BKAG01000007">
    <property type="protein sequence ID" value="GEP42005.1"/>
    <property type="molecule type" value="Genomic_DNA"/>
</dbReference>
<dbReference type="AlphaFoldDB" id="A0A512M5J3"/>
<sequence>MSFPFRSPRDTVGGITVLGRILDKIRYNAREGKLPDGYHLDFVPGSRTFDDRICTLLGVSFADLTARTLQGGTDEDVLEWCFQQGRKPDDEHIRLFNGFMFKRGWRDEATPGLIQQRAEAGLAHREDIVTFFDLMDVEEGRMP</sequence>